<organism evidence="2">
    <name type="scientific">marine metagenome</name>
    <dbReference type="NCBI Taxonomy" id="408172"/>
    <lineage>
        <taxon>unclassified sequences</taxon>
        <taxon>metagenomes</taxon>
        <taxon>ecological metagenomes</taxon>
    </lineage>
</organism>
<feature type="domain" description="Peptidase M24" evidence="1">
    <location>
        <begin position="233"/>
        <end position="425"/>
    </location>
</feature>
<sequence length="464" mass="52218">MLRTLLLVILAVGFLWLPATSHGENPSVRDQQTPPYASSRPLGTLREQAAIQQAWLRERLETNLPVVMREHGVDMWVVSMREYNEDPVFRALVSPTRFAARRRTIYVFFDRGSDEGLERIALGGTSMGGLYEAYRTELPTATGDTAELWGADQWRLLAQLVRERNPRSIAVNISDEHNFADGLTAGEWEQMRAALGPDLEARVVRNPRLAIDYLAMRVSSMTQVYRRLQGFVHEIISAAFSNLVITPGVTTTEDVVWWMRQRVNDLGLHTWFQPSVSVQRRNSTAEDLGDDPVIQRGDVLHCDFGITAMGLNTDTQHMAYVLPDGETDAPEGLKRALARANRLQDILLDQTKVGMTGNEVLQAVLRQMRSEGLNGTMYSHPIGDHGHGAGPLIGLWDYQEAVPGRGDVPVIANMWYSTELQVTTPVAEWNGQPVRMALEEEAEITPDGEMRWMLRRQTELHLVR</sequence>
<name>A0A381SD88_9ZZZZ</name>
<dbReference type="InterPro" id="IPR036005">
    <property type="entry name" value="Creatinase/aminopeptidase-like"/>
</dbReference>
<dbReference type="EMBL" id="UINC01002905">
    <property type="protein sequence ID" value="SVA01454.1"/>
    <property type="molecule type" value="Genomic_DNA"/>
</dbReference>
<proteinExistence type="predicted"/>
<evidence type="ECO:0000313" key="2">
    <source>
        <dbReference type="EMBL" id="SVA01454.1"/>
    </source>
</evidence>
<accession>A0A381SD88</accession>
<gene>
    <name evidence="2" type="ORF">METZ01_LOCUS54308</name>
</gene>
<dbReference type="SUPFAM" id="SSF55920">
    <property type="entry name" value="Creatinase/aminopeptidase"/>
    <property type="match status" value="1"/>
</dbReference>
<reference evidence="2" key="1">
    <citation type="submission" date="2018-05" db="EMBL/GenBank/DDBJ databases">
        <authorList>
            <person name="Lanie J.A."/>
            <person name="Ng W.-L."/>
            <person name="Kazmierczak K.M."/>
            <person name="Andrzejewski T.M."/>
            <person name="Davidsen T.M."/>
            <person name="Wayne K.J."/>
            <person name="Tettelin H."/>
            <person name="Glass J.I."/>
            <person name="Rusch D."/>
            <person name="Podicherti R."/>
            <person name="Tsui H.-C.T."/>
            <person name="Winkler M.E."/>
        </authorList>
    </citation>
    <scope>NUCLEOTIDE SEQUENCE</scope>
</reference>
<protein>
    <recommendedName>
        <fullName evidence="1">Peptidase M24 domain-containing protein</fullName>
    </recommendedName>
</protein>
<dbReference type="Gene3D" id="3.90.230.10">
    <property type="entry name" value="Creatinase/methionine aminopeptidase superfamily"/>
    <property type="match status" value="1"/>
</dbReference>
<dbReference type="CDD" id="cd01066">
    <property type="entry name" value="APP_MetAP"/>
    <property type="match status" value="1"/>
</dbReference>
<evidence type="ECO:0000259" key="1">
    <source>
        <dbReference type="Pfam" id="PF00557"/>
    </source>
</evidence>
<dbReference type="InterPro" id="IPR000994">
    <property type="entry name" value="Pept_M24"/>
</dbReference>
<dbReference type="Pfam" id="PF00557">
    <property type="entry name" value="Peptidase_M24"/>
    <property type="match status" value="1"/>
</dbReference>
<dbReference type="AlphaFoldDB" id="A0A381SD88"/>